<dbReference type="EMBL" id="JAPFFF010000001">
    <property type="protein sequence ID" value="KAK8900650.1"/>
    <property type="molecule type" value="Genomic_DNA"/>
</dbReference>
<evidence type="ECO:0000313" key="8">
    <source>
        <dbReference type="Proteomes" id="UP001470230"/>
    </source>
</evidence>
<organism evidence="7 8">
    <name type="scientific">Tritrichomonas musculus</name>
    <dbReference type="NCBI Taxonomy" id="1915356"/>
    <lineage>
        <taxon>Eukaryota</taxon>
        <taxon>Metamonada</taxon>
        <taxon>Parabasalia</taxon>
        <taxon>Tritrichomonadida</taxon>
        <taxon>Tritrichomonadidae</taxon>
        <taxon>Tritrichomonas</taxon>
    </lineage>
</organism>
<evidence type="ECO:0000256" key="5">
    <source>
        <dbReference type="SAM" id="MobiDB-lite"/>
    </source>
</evidence>
<protein>
    <recommendedName>
        <fullName evidence="3">peptidylprolyl isomerase</fullName>
        <ecNumber evidence="3">5.2.1.8</ecNumber>
    </recommendedName>
</protein>
<name>A0ABR2LD85_9EUKA</name>
<feature type="coiled-coil region" evidence="4">
    <location>
        <begin position="190"/>
        <end position="217"/>
    </location>
</feature>
<dbReference type="InterPro" id="IPR001179">
    <property type="entry name" value="PPIase_FKBP_dom"/>
</dbReference>
<accession>A0ABR2LD85</accession>
<feature type="region of interest" description="Disordered" evidence="5">
    <location>
        <begin position="1"/>
        <end position="27"/>
    </location>
</feature>
<keyword evidence="3" id="KW-0413">Isomerase</keyword>
<dbReference type="InterPro" id="IPR050754">
    <property type="entry name" value="FKBP4/5/8-like"/>
</dbReference>
<keyword evidence="8" id="KW-1185">Reference proteome</keyword>
<dbReference type="Pfam" id="PF00254">
    <property type="entry name" value="FKBP_C"/>
    <property type="match status" value="1"/>
</dbReference>
<dbReference type="PANTHER" id="PTHR46512">
    <property type="entry name" value="PEPTIDYLPROLYL ISOMERASE"/>
    <property type="match status" value="1"/>
</dbReference>
<dbReference type="Proteomes" id="UP001470230">
    <property type="component" value="Unassembled WGS sequence"/>
</dbReference>
<dbReference type="InterPro" id="IPR046357">
    <property type="entry name" value="PPIase_dom_sf"/>
</dbReference>
<comment type="caution">
    <text evidence="7">The sequence shown here is derived from an EMBL/GenBank/DDBJ whole genome shotgun (WGS) entry which is preliminary data.</text>
</comment>
<keyword evidence="2" id="KW-0802">TPR repeat</keyword>
<evidence type="ECO:0000256" key="2">
    <source>
        <dbReference type="ARBA" id="ARBA00022803"/>
    </source>
</evidence>
<keyword evidence="3" id="KW-0697">Rotamase</keyword>
<dbReference type="SMART" id="SM00028">
    <property type="entry name" value="TPR"/>
    <property type="match status" value="3"/>
</dbReference>
<dbReference type="SUPFAM" id="SSF54534">
    <property type="entry name" value="FKBP-like"/>
    <property type="match status" value="1"/>
</dbReference>
<evidence type="ECO:0000256" key="3">
    <source>
        <dbReference type="PROSITE-ProRule" id="PRU00277"/>
    </source>
</evidence>
<proteinExistence type="predicted"/>
<comment type="catalytic activity">
    <reaction evidence="3">
        <text>[protein]-peptidylproline (omega=180) = [protein]-peptidylproline (omega=0)</text>
        <dbReference type="Rhea" id="RHEA:16237"/>
        <dbReference type="Rhea" id="RHEA-COMP:10747"/>
        <dbReference type="Rhea" id="RHEA-COMP:10748"/>
        <dbReference type="ChEBI" id="CHEBI:83833"/>
        <dbReference type="ChEBI" id="CHEBI:83834"/>
        <dbReference type="EC" id="5.2.1.8"/>
    </reaction>
</comment>
<dbReference type="PROSITE" id="PS50059">
    <property type="entry name" value="FKBP_PPIASE"/>
    <property type="match status" value="1"/>
</dbReference>
<dbReference type="EC" id="5.2.1.8" evidence="3"/>
<feature type="domain" description="PPIase FKBP-type" evidence="6">
    <location>
        <begin position="26"/>
        <end position="114"/>
    </location>
</feature>
<sequence>MHPITEDGKILKETITEGTGPQPKDGDKVKVNYIASIKDTGKEFDNTYKNGTPFKFIVGKSDIEIWSIGVKTLKVGEHAKFEVDSSYAYGEKGLENVVPPNTTIIVDVELLAVMDAFENVSDAIQHATQLNDEAAVKFRAGDIDAALELYEKASGDVEDYFDDEANAIKIRTQKNLSLLYGKKGQWQMSLKCANDVLEKSKDDLKALVRKIEALIQLDSLDEARKSLQHALTISKNDPAFVALRGKLEEAEKIQRQRENKQYAKMFGKSAKE</sequence>
<dbReference type="InterPro" id="IPR019734">
    <property type="entry name" value="TPR_rpt"/>
</dbReference>
<dbReference type="Gene3D" id="3.10.50.40">
    <property type="match status" value="1"/>
</dbReference>
<keyword evidence="1" id="KW-0677">Repeat</keyword>
<keyword evidence="4" id="KW-0175">Coiled coil</keyword>
<evidence type="ECO:0000259" key="6">
    <source>
        <dbReference type="PROSITE" id="PS50059"/>
    </source>
</evidence>
<feature type="compositionally biased region" description="Basic and acidic residues" evidence="5">
    <location>
        <begin position="1"/>
        <end position="15"/>
    </location>
</feature>
<dbReference type="SUPFAM" id="SSF48452">
    <property type="entry name" value="TPR-like"/>
    <property type="match status" value="1"/>
</dbReference>
<evidence type="ECO:0000256" key="1">
    <source>
        <dbReference type="ARBA" id="ARBA00022737"/>
    </source>
</evidence>
<evidence type="ECO:0000256" key="4">
    <source>
        <dbReference type="SAM" id="Coils"/>
    </source>
</evidence>
<reference evidence="7 8" key="1">
    <citation type="submission" date="2024-04" db="EMBL/GenBank/DDBJ databases">
        <title>Tritrichomonas musculus Genome.</title>
        <authorList>
            <person name="Alves-Ferreira E."/>
            <person name="Grigg M."/>
            <person name="Lorenzi H."/>
            <person name="Galac M."/>
        </authorList>
    </citation>
    <scope>NUCLEOTIDE SEQUENCE [LARGE SCALE GENOMIC DNA]</scope>
    <source>
        <strain evidence="7 8">EAF2021</strain>
    </source>
</reference>
<dbReference type="Gene3D" id="1.25.40.10">
    <property type="entry name" value="Tetratricopeptide repeat domain"/>
    <property type="match status" value="1"/>
</dbReference>
<gene>
    <name evidence="7" type="ORF">M9Y10_002980</name>
</gene>
<evidence type="ECO:0000313" key="7">
    <source>
        <dbReference type="EMBL" id="KAK8900650.1"/>
    </source>
</evidence>
<dbReference type="InterPro" id="IPR011990">
    <property type="entry name" value="TPR-like_helical_dom_sf"/>
</dbReference>